<name>A0ABY7VFG3_9GAMM</name>
<reference evidence="2 3" key="1">
    <citation type="journal article" date="2022" name="Mar. Drugs">
        <title>Bioassay-Guided Fractionation Leads to the Detection of Cholic Acid Generated by the Rare Thalassomonas sp.</title>
        <authorList>
            <person name="Pheiffer F."/>
            <person name="Schneider Y.K."/>
            <person name="Hansen E.H."/>
            <person name="Andersen J.H."/>
            <person name="Isaksson J."/>
            <person name="Busche T."/>
            <person name="R C."/>
            <person name="Kalinowski J."/>
            <person name="Zyl L.V."/>
            <person name="Trindade M."/>
        </authorList>
    </citation>
    <scope>NUCLEOTIDE SEQUENCE [LARGE SCALE GENOMIC DNA]</scope>
    <source>
        <strain evidence="2 3">A5K-61T</strain>
    </source>
</reference>
<evidence type="ECO:0000256" key="1">
    <source>
        <dbReference type="SAM" id="MobiDB-lite"/>
    </source>
</evidence>
<evidence type="ECO:0000313" key="2">
    <source>
        <dbReference type="EMBL" id="WDE12210.1"/>
    </source>
</evidence>
<protein>
    <submittedName>
        <fullName evidence="2">Uncharacterized protein</fullName>
    </submittedName>
</protein>
<sequence>MANPNDMPELHPVKASLTENIPARRQPPVANVSNTSKHDLAASCVSLTVEGGREHV</sequence>
<proteinExistence type="predicted"/>
<keyword evidence="3" id="KW-1185">Reference proteome</keyword>
<organism evidence="2 3">
    <name type="scientific">Thalassomonas haliotis</name>
    <dbReference type="NCBI Taxonomy" id="485448"/>
    <lineage>
        <taxon>Bacteria</taxon>
        <taxon>Pseudomonadati</taxon>
        <taxon>Pseudomonadota</taxon>
        <taxon>Gammaproteobacteria</taxon>
        <taxon>Alteromonadales</taxon>
        <taxon>Colwelliaceae</taxon>
        <taxon>Thalassomonas</taxon>
    </lineage>
</organism>
<dbReference type="EMBL" id="CP059693">
    <property type="protein sequence ID" value="WDE12210.1"/>
    <property type="molecule type" value="Genomic_DNA"/>
</dbReference>
<gene>
    <name evidence="2" type="ORF">H3N35_01610</name>
</gene>
<accession>A0ABY7VFG3</accession>
<dbReference type="Proteomes" id="UP001215231">
    <property type="component" value="Chromosome"/>
</dbReference>
<feature type="region of interest" description="Disordered" evidence="1">
    <location>
        <begin position="17"/>
        <end position="38"/>
    </location>
</feature>
<dbReference type="RefSeq" id="WP_274052478.1">
    <property type="nucleotide sequence ID" value="NZ_CP059693.1"/>
</dbReference>
<evidence type="ECO:0000313" key="3">
    <source>
        <dbReference type="Proteomes" id="UP001215231"/>
    </source>
</evidence>